<evidence type="ECO:0000256" key="17">
    <source>
        <dbReference type="SAM" id="MobiDB-lite"/>
    </source>
</evidence>
<gene>
    <name evidence="20" type="primary">yidC</name>
    <name evidence="20" type="ORF">GCM10010339_32940</name>
</gene>
<keyword evidence="10" id="KW-0143">Chaperone</keyword>
<dbReference type="NCBIfam" id="NF002350">
    <property type="entry name" value="PRK01315.1"/>
    <property type="match status" value="1"/>
</dbReference>
<evidence type="ECO:0000256" key="16">
    <source>
        <dbReference type="RuleBase" id="RU003945"/>
    </source>
</evidence>
<evidence type="ECO:0000256" key="11">
    <source>
        <dbReference type="ARBA" id="ARBA00025034"/>
    </source>
</evidence>
<comment type="function">
    <text evidence="11">Required for the insertion and/or proper folding and/or complex formation of integral membrane proteins into the membrane. Involved in integration of membrane proteins that insert both dependently and independently of the Sec translocase complex, as well as at least some lipoproteins. Aids folding of multispanning membrane proteins.</text>
</comment>
<dbReference type="RefSeq" id="WP_189952971.1">
    <property type="nucleotide sequence ID" value="NZ_BMVG01000006.1"/>
</dbReference>
<keyword evidence="4" id="KW-0813">Transport</keyword>
<evidence type="ECO:0000256" key="12">
    <source>
        <dbReference type="ARBA" id="ARBA00026028"/>
    </source>
</evidence>
<dbReference type="GO" id="GO:0032977">
    <property type="term" value="F:membrane insertase activity"/>
    <property type="evidence" value="ECO:0007669"/>
    <property type="project" value="InterPro"/>
</dbReference>
<dbReference type="GO" id="GO:0005886">
    <property type="term" value="C:plasma membrane"/>
    <property type="evidence" value="ECO:0007669"/>
    <property type="project" value="UniProtKB-SubCell"/>
</dbReference>
<keyword evidence="6 16" id="KW-0812">Transmembrane</keyword>
<name>A0A918YI64_9ACTN</name>
<dbReference type="Proteomes" id="UP000655443">
    <property type="component" value="Unassembled WGS sequence"/>
</dbReference>
<evidence type="ECO:0000256" key="2">
    <source>
        <dbReference type="ARBA" id="ARBA00010527"/>
    </source>
</evidence>
<evidence type="ECO:0000256" key="8">
    <source>
        <dbReference type="ARBA" id="ARBA00022989"/>
    </source>
</evidence>
<dbReference type="InterPro" id="IPR001708">
    <property type="entry name" value="YidC/ALB3/OXA1/COX18"/>
</dbReference>
<feature type="transmembrane region" description="Helical" evidence="18">
    <location>
        <begin position="217"/>
        <end position="241"/>
    </location>
</feature>
<evidence type="ECO:0000256" key="9">
    <source>
        <dbReference type="ARBA" id="ARBA00023136"/>
    </source>
</evidence>
<sequence>MDTIASLFSFITTPVSWVIVQFHTVYGAIFGPNTGWAWGLSIVSLVILIRICLIPLFVKQIKSTRAMQTLQPEMKKIQERYKNDKQRQSEEMMKLYKETGTNPLSSCLPILAQSPFFFALYHVLNGIATGSTIGVINKPLLDSARKAHIFGAPLAAKFTDSSDKVAALGATLTDVRVVTAIMIVLMSASQFYTQRQLMTKNVDTTVKTPFMQQQKMLMYVFPVMFAVFGINFPVGVLVYWLTTNVWTMGQQMYVIRNNPTPGSKAQAAYLERLTKHVTHTGKVRRRSEKTIVKALVAKGRDRNEFERKFINALNKAGLAAQADGTVAKSVAQEAAQTEDGVETTSATAAGAAARRQQPKRQSKAQRQTGPKQAGSSTSLEKSDEPQDAKPAAAQQTEKPGSGTRSKAQSGQRKGGPQRPKSPSKK</sequence>
<protein>
    <recommendedName>
        <fullName evidence="3">Membrane protein insertase YidC</fullName>
    </recommendedName>
    <alternativeName>
        <fullName evidence="15">Foldase YidC</fullName>
    </alternativeName>
    <alternativeName>
        <fullName evidence="14">Membrane integrase YidC</fullName>
    </alternativeName>
    <alternativeName>
        <fullName evidence="13">Membrane protein YidC</fullName>
    </alternativeName>
</protein>
<reference evidence="20" key="2">
    <citation type="submission" date="2020-09" db="EMBL/GenBank/DDBJ databases">
        <authorList>
            <person name="Sun Q."/>
            <person name="Ohkuma M."/>
        </authorList>
    </citation>
    <scope>NUCLEOTIDE SEQUENCE</scope>
    <source>
        <strain evidence="20">JCM 4714</strain>
    </source>
</reference>
<comment type="caution">
    <text evidence="20">The sequence shown here is derived from an EMBL/GenBank/DDBJ whole genome shotgun (WGS) entry which is preliminary data.</text>
</comment>
<keyword evidence="21" id="KW-1185">Reference proteome</keyword>
<evidence type="ECO:0000256" key="6">
    <source>
        <dbReference type="ARBA" id="ARBA00022692"/>
    </source>
</evidence>
<evidence type="ECO:0000256" key="7">
    <source>
        <dbReference type="ARBA" id="ARBA00022927"/>
    </source>
</evidence>
<reference evidence="20" key="1">
    <citation type="journal article" date="2014" name="Int. J. Syst. Evol. Microbiol.">
        <title>Complete genome sequence of Corynebacterium casei LMG S-19264T (=DSM 44701T), isolated from a smear-ripened cheese.</title>
        <authorList>
            <consortium name="US DOE Joint Genome Institute (JGI-PGF)"/>
            <person name="Walter F."/>
            <person name="Albersmeier A."/>
            <person name="Kalinowski J."/>
            <person name="Ruckert C."/>
        </authorList>
    </citation>
    <scope>NUCLEOTIDE SEQUENCE</scope>
    <source>
        <strain evidence="20">JCM 4714</strain>
    </source>
</reference>
<evidence type="ECO:0000256" key="15">
    <source>
        <dbReference type="ARBA" id="ARBA00033342"/>
    </source>
</evidence>
<evidence type="ECO:0000313" key="20">
    <source>
        <dbReference type="EMBL" id="GHE03843.1"/>
    </source>
</evidence>
<organism evidence="20 21">
    <name type="scientific">Streptomyces alanosinicus</name>
    <dbReference type="NCBI Taxonomy" id="68171"/>
    <lineage>
        <taxon>Bacteria</taxon>
        <taxon>Bacillati</taxon>
        <taxon>Actinomycetota</taxon>
        <taxon>Actinomycetes</taxon>
        <taxon>Kitasatosporales</taxon>
        <taxon>Streptomycetaceae</taxon>
        <taxon>Streptomyces</taxon>
    </lineage>
</organism>
<dbReference type="AlphaFoldDB" id="A0A918YI64"/>
<accession>A0A918YI64</accession>
<dbReference type="NCBIfam" id="TIGR03592">
    <property type="entry name" value="yidC_oxa1_cterm"/>
    <property type="match status" value="1"/>
</dbReference>
<comment type="similarity">
    <text evidence="2">Belongs to the OXA1/ALB3/YidC family. Type 1 subfamily.</text>
</comment>
<feature type="region of interest" description="Disordered" evidence="17">
    <location>
        <begin position="335"/>
        <end position="425"/>
    </location>
</feature>
<dbReference type="GO" id="GO:0051205">
    <property type="term" value="P:protein insertion into membrane"/>
    <property type="evidence" value="ECO:0007669"/>
    <property type="project" value="TreeGrafter"/>
</dbReference>
<dbReference type="InterPro" id="IPR047196">
    <property type="entry name" value="YidC_ALB_C"/>
</dbReference>
<dbReference type="InterPro" id="IPR028055">
    <property type="entry name" value="YidC/Oxa/ALB_C"/>
</dbReference>
<proteinExistence type="inferred from homology"/>
<feature type="compositionally biased region" description="Polar residues" evidence="17">
    <location>
        <begin position="368"/>
        <end position="379"/>
    </location>
</feature>
<evidence type="ECO:0000256" key="3">
    <source>
        <dbReference type="ARBA" id="ARBA00015325"/>
    </source>
</evidence>
<feature type="compositionally biased region" description="Low complexity" evidence="17">
    <location>
        <begin position="344"/>
        <end position="355"/>
    </location>
</feature>
<evidence type="ECO:0000259" key="19">
    <source>
        <dbReference type="Pfam" id="PF02096"/>
    </source>
</evidence>
<dbReference type="PANTHER" id="PTHR12428">
    <property type="entry name" value="OXA1"/>
    <property type="match status" value="1"/>
</dbReference>
<evidence type="ECO:0000256" key="1">
    <source>
        <dbReference type="ARBA" id="ARBA00004651"/>
    </source>
</evidence>
<comment type="subunit">
    <text evidence="12">Interacts with the Sec translocase complex via SecD. Specifically interacts with transmembrane segments of nascent integral membrane proteins during membrane integration.</text>
</comment>
<evidence type="ECO:0000256" key="14">
    <source>
        <dbReference type="ARBA" id="ARBA00033245"/>
    </source>
</evidence>
<dbReference type="GO" id="GO:0015031">
    <property type="term" value="P:protein transport"/>
    <property type="evidence" value="ECO:0007669"/>
    <property type="project" value="UniProtKB-KW"/>
</dbReference>
<feature type="transmembrane region" description="Helical" evidence="18">
    <location>
        <begin position="7"/>
        <end position="29"/>
    </location>
</feature>
<evidence type="ECO:0000256" key="13">
    <source>
        <dbReference type="ARBA" id="ARBA00031538"/>
    </source>
</evidence>
<feature type="domain" description="Membrane insertase YidC/Oxa/ALB C-terminal" evidence="19">
    <location>
        <begin position="38"/>
        <end position="255"/>
    </location>
</feature>
<comment type="subcellular location">
    <subcellularLocation>
        <location evidence="1">Cell membrane</location>
        <topology evidence="1">Multi-pass membrane protein</topology>
    </subcellularLocation>
    <subcellularLocation>
        <location evidence="16">Membrane</location>
        <topology evidence="16">Multi-pass membrane protein</topology>
    </subcellularLocation>
</comment>
<dbReference type="Pfam" id="PF02096">
    <property type="entry name" value="60KD_IMP"/>
    <property type="match status" value="1"/>
</dbReference>
<keyword evidence="9 18" id="KW-0472">Membrane</keyword>
<keyword evidence="7" id="KW-0653">Protein transport</keyword>
<evidence type="ECO:0000256" key="18">
    <source>
        <dbReference type="SAM" id="Phobius"/>
    </source>
</evidence>
<dbReference type="PANTHER" id="PTHR12428:SF65">
    <property type="entry name" value="CYTOCHROME C OXIDASE ASSEMBLY PROTEIN COX18, MITOCHONDRIAL"/>
    <property type="match status" value="1"/>
</dbReference>
<feature type="compositionally biased region" description="Polar residues" evidence="17">
    <location>
        <begin position="393"/>
        <end position="411"/>
    </location>
</feature>
<keyword evidence="8 18" id="KW-1133">Transmembrane helix</keyword>
<keyword evidence="5" id="KW-1003">Cell membrane</keyword>
<dbReference type="EMBL" id="BMVG01000006">
    <property type="protein sequence ID" value="GHE03843.1"/>
    <property type="molecule type" value="Genomic_DNA"/>
</dbReference>
<dbReference type="CDD" id="cd20070">
    <property type="entry name" value="5TM_YidC_Alb3"/>
    <property type="match status" value="1"/>
</dbReference>
<evidence type="ECO:0000313" key="21">
    <source>
        <dbReference type="Proteomes" id="UP000655443"/>
    </source>
</evidence>
<feature type="transmembrane region" description="Helical" evidence="18">
    <location>
        <begin position="35"/>
        <end position="58"/>
    </location>
</feature>
<evidence type="ECO:0000256" key="10">
    <source>
        <dbReference type="ARBA" id="ARBA00023186"/>
    </source>
</evidence>
<evidence type="ECO:0000256" key="5">
    <source>
        <dbReference type="ARBA" id="ARBA00022475"/>
    </source>
</evidence>
<evidence type="ECO:0000256" key="4">
    <source>
        <dbReference type="ARBA" id="ARBA00022448"/>
    </source>
</evidence>